<sequence length="526" mass="61578">MPTSHDHSIVRLPHEWLEDLQHAKSESRRSDRPKVTIPDIIEKANDPRGSGSLEPTSPRSVEACLRLGIEPAELRFIPLEKFMLEEHDAELAQLAFQHVDKIRQERLQSLLEERKRIVDDPEGAAARTHRFASASKAAATQAASPGKNDMVEKEAKRLEVMKRRQERELGQMVSFEVMRKAMQDKAEAKLRQLEARAEEQVRARTQADEEWRKQQRERELERLKADEARDKEVKAIEASRYAKEIEMAKKEADEEKRRRHEAYLREQERIQKAEQARQETERILRDQQAEVDKKKADMVRRDIAREEVKSRKQIEAASKNAEAQAKADARIATALDAGRQMLQKRREEFDSKQRLNEQRRQQQDEAHKQEEEAKKAREALKDQQRKSAYLEAQRKQTDRVSSILSKGMQKQQKLDSLKSHQDHENARRALERRLDLDLKWEKVKEMKRRDMYERHLLLQKIQQETTKAHGLLEQRTALQEARKMANMDASFQRQKLLVAVEKLTTTKNWTSFVGNDGGLNIDAMMH</sequence>
<accession>A0AAW1TB52</accession>
<dbReference type="AlphaFoldDB" id="A0AAW1TB52"/>
<feature type="compositionally biased region" description="Low complexity" evidence="1">
    <location>
        <begin position="315"/>
        <end position="326"/>
    </location>
</feature>
<organism evidence="2 3">
    <name type="scientific">Apatococcus fuscideae</name>
    <dbReference type="NCBI Taxonomy" id="2026836"/>
    <lineage>
        <taxon>Eukaryota</taxon>
        <taxon>Viridiplantae</taxon>
        <taxon>Chlorophyta</taxon>
        <taxon>core chlorophytes</taxon>
        <taxon>Trebouxiophyceae</taxon>
        <taxon>Chlorellales</taxon>
        <taxon>Chlorellaceae</taxon>
        <taxon>Apatococcus</taxon>
    </lineage>
</organism>
<feature type="region of interest" description="Disordered" evidence="1">
    <location>
        <begin position="266"/>
        <end position="327"/>
    </location>
</feature>
<proteinExistence type="predicted"/>
<name>A0AAW1TB52_9CHLO</name>
<comment type="caution">
    <text evidence="2">The sequence shown here is derived from an EMBL/GenBank/DDBJ whole genome shotgun (WGS) entry which is preliminary data.</text>
</comment>
<evidence type="ECO:0000313" key="2">
    <source>
        <dbReference type="EMBL" id="KAK9866468.1"/>
    </source>
</evidence>
<protein>
    <submittedName>
        <fullName evidence="2">Uncharacterized protein</fullName>
    </submittedName>
</protein>
<feature type="compositionally biased region" description="Basic and acidic residues" evidence="1">
    <location>
        <begin position="22"/>
        <end position="46"/>
    </location>
</feature>
<gene>
    <name evidence="2" type="ORF">WJX84_011424</name>
</gene>
<keyword evidence="3" id="KW-1185">Reference proteome</keyword>
<feature type="compositionally biased region" description="Basic and acidic residues" evidence="1">
    <location>
        <begin position="344"/>
        <end position="385"/>
    </location>
</feature>
<dbReference type="PANTHER" id="PTHR38019">
    <property type="entry name" value="KDA ANTIGEN P200, PUTATIVE-RELATED"/>
    <property type="match status" value="1"/>
</dbReference>
<feature type="region of interest" description="Disordered" evidence="1">
    <location>
        <begin position="22"/>
        <end position="58"/>
    </location>
</feature>
<dbReference type="EMBL" id="JALJOV010000160">
    <property type="protein sequence ID" value="KAK9866468.1"/>
    <property type="molecule type" value="Genomic_DNA"/>
</dbReference>
<feature type="region of interest" description="Disordered" evidence="1">
    <location>
        <begin position="344"/>
        <end position="426"/>
    </location>
</feature>
<feature type="compositionally biased region" description="Basic and acidic residues" evidence="1">
    <location>
        <begin position="412"/>
        <end position="426"/>
    </location>
</feature>
<evidence type="ECO:0000313" key="3">
    <source>
        <dbReference type="Proteomes" id="UP001485043"/>
    </source>
</evidence>
<dbReference type="PANTHER" id="PTHR38019:SF1">
    <property type="entry name" value="N-ACETYLTRANSFERASE DOMAIN-CONTAINING PROTEIN"/>
    <property type="match status" value="1"/>
</dbReference>
<dbReference type="Proteomes" id="UP001485043">
    <property type="component" value="Unassembled WGS sequence"/>
</dbReference>
<feature type="compositionally biased region" description="Basic and acidic residues" evidence="1">
    <location>
        <begin position="266"/>
        <end position="314"/>
    </location>
</feature>
<feature type="compositionally biased region" description="Polar residues" evidence="1">
    <location>
        <begin position="399"/>
        <end position="411"/>
    </location>
</feature>
<reference evidence="2 3" key="1">
    <citation type="journal article" date="2024" name="Nat. Commun.">
        <title>Phylogenomics reveals the evolutionary origins of lichenization in chlorophyte algae.</title>
        <authorList>
            <person name="Puginier C."/>
            <person name="Libourel C."/>
            <person name="Otte J."/>
            <person name="Skaloud P."/>
            <person name="Haon M."/>
            <person name="Grisel S."/>
            <person name="Petersen M."/>
            <person name="Berrin J.G."/>
            <person name="Delaux P.M."/>
            <person name="Dal Grande F."/>
            <person name="Keller J."/>
        </authorList>
    </citation>
    <scope>NUCLEOTIDE SEQUENCE [LARGE SCALE GENOMIC DNA]</scope>
    <source>
        <strain evidence="2 3">SAG 2523</strain>
    </source>
</reference>
<evidence type="ECO:0000256" key="1">
    <source>
        <dbReference type="SAM" id="MobiDB-lite"/>
    </source>
</evidence>